<keyword evidence="2 7" id="KW-0255">Endonuclease</keyword>
<evidence type="ECO:0000313" key="8">
    <source>
        <dbReference type="Proteomes" id="UP000682416"/>
    </source>
</evidence>
<dbReference type="Proteomes" id="UP000682416">
    <property type="component" value="Chromosome"/>
</dbReference>
<dbReference type="Pfam" id="PF03852">
    <property type="entry name" value="Vsr"/>
    <property type="match status" value="1"/>
</dbReference>
<dbReference type="GO" id="GO:0016787">
    <property type="term" value="F:hydrolase activity"/>
    <property type="evidence" value="ECO:0007669"/>
    <property type="project" value="UniProtKB-KW"/>
</dbReference>
<name>A0A975LB16_9ACTN</name>
<keyword evidence="3" id="KW-0227">DNA damage</keyword>
<protein>
    <submittedName>
        <fullName evidence="7">Very short patch repair endonuclease</fullName>
    </submittedName>
</protein>
<evidence type="ECO:0000256" key="6">
    <source>
        <dbReference type="ARBA" id="ARBA00029466"/>
    </source>
</evidence>
<dbReference type="CDD" id="cd00221">
    <property type="entry name" value="Vsr"/>
    <property type="match status" value="1"/>
</dbReference>
<dbReference type="InterPro" id="IPR004603">
    <property type="entry name" value="DNA_mismatch_endonuc_vsr"/>
</dbReference>
<sequence length="243" mass="27165">MTRAARSAEQDRAVGGRGRRVVVVSDGTEATGSVALRVYDRTRRIRAYLRWSENGRTRERYLGEVDADTRAANLARAWHLARAAGLVRDRVLPTDSTATSEAARASMRANKGRDTGPELLLRSLLHARGLRYRVNARPLPELARTADVVFRKARVAVFVDGCYWHGCPEHHRPAKRRAEFWRDKIEGNQARDTDTNEKLRAQGWTVVRVWEHETPETALERVLTALDEGLEGSSPGSGGSNTT</sequence>
<dbReference type="SUPFAM" id="SSF52980">
    <property type="entry name" value="Restriction endonuclease-like"/>
    <property type="match status" value="1"/>
</dbReference>
<dbReference type="InterPro" id="IPR011335">
    <property type="entry name" value="Restrct_endonuc-II-like"/>
</dbReference>
<dbReference type="GO" id="GO:0004519">
    <property type="term" value="F:endonuclease activity"/>
    <property type="evidence" value="ECO:0007669"/>
    <property type="project" value="UniProtKB-KW"/>
</dbReference>
<comment type="similarity">
    <text evidence="6">Belongs to the Vsr family.</text>
</comment>
<dbReference type="NCBIfam" id="TIGR00632">
    <property type="entry name" value="vsr"/>
    <property type="match status" value="1"/>
</dbReference>
<keyword evidence="8" id="KW-1185">Reference proteome</keyword>
<dbReference type="EMBL" id="CP074402">
    <property type="protein sequence ID" value="QVJ01861.1"/>
    <property type="molecule type" value="Genomic_DNA"/>
</dbReference>
<proteinExistence type="inferred from homology"/>
<evidence type="ECO:0000256" key="1">
    <source>
        <dbReference type="ARBA" id="ARBA00022722"/>
    </source>
</evidence>
<organism evidence="7 8">
    <name type="scientific">Nocardiopsis eucommiae</name>
    <dbReference type="NCBI Taxonomy" id="2831970"/>
    <lineage>
        <taxon>Bacteria</taxon>
        <taxon>Bacillati</taxon>
        <taxon>Actinomycetota</taxon>
        <taxon>Actinomycetes</taxon>
        <taxon>Streptosporangiales</taxon>
        <taxon>Nocardiopsidaceae</taxon>
        <taxon>Nocardiopsis</taxon>
    </lineage>
</organism>
<dbReference type="KEGG" id="nec:KGD82_02350"/>
<gene>
    <name evidence="7" type="ORF">KGD82_02350</name>
</gene>
<keyword evidence="4" id="KW-0378">Hydrolase</keyword>
<dbReference type="AlphaFoldDB" id="A0A975LB16"/>
<accession>A0A975LB16</accession>
<evidence type="ECO:0000256" key="2">
    <source>
        <dbReference type="ARBA" id="ARBA00022759"/>
    </source>
</evidence>
<keyword evidence="5" id="KW-0234">DNA repair</keyword>
<evidence type="ECO:0000313" key="7">
    <source>
        <dbReference type="EMBL" id="QVJ01861.1"/>
    </source>
</evidence>
<evidence type="ECO:0000256" key="5">
    <source>
        <dbReference type="ARBA" id="ARBA00023204"/>
    </source>
</evidence>
<dbReference type="Gene3D" id="3.40.960.10">
    <property type="entry name" value="VSR Endonuclease"/>
    <property type="match status" value="1"/>
</dbReference>
<evidence type="ECO:0000256" key="4">
    <source>
        <dbReference type="ARBA" id="ARBA00022801"/>
    </source>
</evidence>
<dbReference type="GO" id="GO:0006298">
    <property type="term" value="P:mismatch repair"/>
    <property type="evidence" value="ECO:0007669"/>
    <property type="project" value="InterPro"/>
</dbReference>
<keyword evidence="1" id="KW-0540">Nuclease</keyword>
<reference evidence="7" key="1">
    <citation type="submission" date="2021-05" db="EMBL/GenBank/DDBJ databases">
        <authorList>
            <person name="Kaiqin L."/>
            <person name="Jian G."/>
        </authorList>
    </citation>
    <scope>NUCLEOTIDE SEQUENCE</scope>
    <source>
        <strain evidence="7">HDS5</strain>
    </source>
</reference>
<evidence type="ECO:0000256" key="3">
    <source>
        <dbReference type="ARBA" id="ARBA00022763"/>
    </source>
</evidence>